<evidence type="ECO:0000313" key="17">
    <source>
        <dbReference type="WBParaSite" id="SRAE_2000106300.1"/>
    </source>
</evidence>
<dbReference type="Pfam" id="PF01060">
    <property type="entry name" value="TTR-52"/>
    <property type="match status" value="1"/>
</dbReference>
<protein>
    <submittedName>
        <fullName evidence="15 17">Metallophosphoesterase 1</fullName>
    </submittedName>
</protein>
<reference evidence="17" key="2">
    <citation type="submission" date="2020-12" db="UniProtKB">
        <authorList>
            <consortium name="WormBaseParasite"/>
        </authorList>
    </citation>
    <scope>IDENTIFICATION</scope>
</reference>
<evidence type="ECO:0000259" key="14">
    <source>
        <dbReference type="Pfam" id="PF00149"/>
    </source>
</evidence>
<evidence type="ECO:0000256" key="4">
    <source>
        <dbReference type="ARBA" id="ARBA00008895"/>
    </source>
</evidence>
<comment type="subcellular location">
    <subcellularLocation>
        <location evidence="2">Membrane</location>
        <topology evidence="2">Multi-pass membrane protein</topology>
    </subcellularLocation>
    <subcellularLocation>
        <location evidence="3">Secreted</location>
    </subcellularLocation>
</comment>
<comment type="similarity">
    <text evidence="5">Belongs to the nematode transthyretin-like family.</text>
</comment>
<dbReference type="OrthoDB" id="9984693at2759"/>
<dbReference type="RefSeq" id="XP_024505594.1">
    <property type="nucleotide sequence ID" value="XM_024651970.1"/>
</dbReference>
<keyword evidence="13" id="KW-0464">Manganese</keyword>
<evidence type="ECO:0000256" key="13">
    <source>
        <dbReference type="ARBA" id="ARBA00023211"/>
    </source>
</evidence>
<organism evidence="15">
    <name type="scientific">Strongyloides ratti</name>
    <name type="common">Parasitic roundworm</name>
    <dbReference type="NCBI Taxonomy" id="34506"/>
    <lineage>
        <taxon>Eukaryota</taxon>
        <taxon>Metazoa</taxon>
        <taxon>Ecdysozoa</taxon>
        <taxon>Nematoda</taxon>
        <taxon>Chromadorea</taxon>
        <taxon>Rhabditida</taxon>
        <taxon>Tylenchina</taxon>
        <taxon>Panagrolaimomorpha</taxon>
        <taxon>Strongyloidoidea</taxon>
        <taxon>Strongyloididae</taxon>
        <taxon>Strongyloides</taxon>
    </lineage>
</organism>
<comment type="similarity">
    <text evidence="4">Belongs to the metallophosphoesterase superfamily. MPPE1 family.</text>
</comment>
<keyword evidence="16" id="KW-1185">Reference proteome</keyword>
<dbReference type="Pfam" id="PF00149">
    <property type="entry name" value="Metallophos"/>
    <property type="match status" value="1"/>
</dbReference>
<dbReference type="EMBL" id="LN609529">
    <property type="protein sequence ID" value="CEF66394.1"/>
    <property type="molecule type" value="Genomic_DNA"/>
</dbReference>
<dbReference type="PANTHER" id="PTHR13315">
    <property type="entry name" value="METALLO PHOSPHOESTERASE RELATED"/>
    <property type="match status" value="1"/>
</dbReference>
<dbReference type="GO" id="GO:0016787">
    <property type="term" value="F:hydrolase activity"/>
    <property type="evidence" value="ECO:0007669"/>
    <property type="project" value="UniProtKB-KW"/>
</dbReference>
<dbReference type="WormBase" id="SRAE_2000106300">
    <property type="protein sequence ID" value="SRP09890"/>
    <property type="gene ID" value="WBGene00261264"/>
</dbReference>
<keyword evidence="12" id="KW-0472">Membrane</keyword>
<dbReference type="GO" id="GO:0016020">
    <property type="term" value="C:membrane"/>
    <property type="evidence" value="ECO:0007669"/>
    <property type="project" value="UniProtKB-SubCell"/>
</dbReference>
<dbReference type="InterPro" id="IPR029052">
    <property type="entry name" value="Metallo-depent_PP-like"/>
</dbReference>
<evidence type="ECO:0000256" key="8">
    <source>
        <dbReference type="ARBA" id="ARBA00022723"/>
    </source>
</evidence>
<evidence type="ECO:0000256" key="5">
    <source>
        <dbReference type="ARBA" id="ARBA00010112"/>
    </source>
</evidence>
<dbReference type="SUPFAM" id="SSF56300">
    <property type="entry name" value="Metallo-dependent phosphatases"/>
    <property type="match status" value="1"/>
</dbReference>
<keyword evidence="7" id="KW-0812">Transmembrane</keyword>
<keyword evidence="10" id="KW-0378">Hydrolase</keyword>
<dbReference type="GO" id="GO:0006506">
    <property type="term" value="P:GPI anchor biosynthetic process"/>
    <property type="evidence" value="ECO:0007669"/>
    <property type="project" value="InterPro"/>
</dbReference>
<dbReference type="WBParaSite" id="SRAE_2000106300.1">
    <property type="protein sequence ID" value="SRAE_2000106300.1"/>
    <property type="gene ID" value="WBGene00261264"/>
</dbReference>
<evidence type="ECO:0000313" key="16">
    <source>
        <dbReference type="Proteomes" id="UP000035682"/>
    </source>
</evidence>
<evidence type="ECO:0000256" key="3">
    <source>
        <dbReference type="ARBA" id="ARBA00004613"/>
    </source>
</evidence>
<dbReference type="InterPro" id="IPR004843">
    <property type="entry name" value="Calcineurin-like_PHP"/>
</dbReference>
<dbReference type="InterPro" id="IPR001534">
    <property type="entry name" value="Transthyretin-like"/>
</dbReference>
<evidence type="ECO:0000256" key="10">
    <source>
        <dbReference type="ARBA" id="ARBA00022801"/>
    </source>
</evidence>
<dbReference type="Proteomes" id="UP000035682">
    <property type="component" value="Unplaced"/>
</dbReference>
<evidence type="ECO:0000256" key="1">
    <source>
        <dbReference type="ARBA" id="ARBA00001936"/>
    </source>
</evidence>
<dbReference type="GO" id="GO:0009986">
    <property type="term" value="C:cell surface"/>
    <property type="evidence" value="ECO:0007669"/>
    <property type="project" value="InterPro"/>
</dbReference>
<reference evidence="15 16" key="1">
    <citation type="submission" date="2014-09" db="EMBL/GenBank/DDBJ databases">
        <authorList>
            <person name="Martin A.A."/>
        </authorList>
    </citation>
    <scope>NUCLEOTIDE SEQUENCE</scope>
    <source>
        <strain evidence="16">ED321</strain>
        <strain evidence="15">ED321 Heterogonic</strain>
    </source>
</reference>
<evidence type="ECO:0000256" key="12">
    <source>
        <dbReference type="ARBA" id="ARBA00023136"/>
    </source>
</evidence>
<accession>A0A090MY15</accession>
<dbReference type="InterPro" id="IPR038479">
    <property type="entry name" value="Transthyretin-like_sf"/>
</dbReference>
<keyword evidence="8" id="KW-0479">Metal-binding</keyword>
<keyword evidence="6" id="KW-0964">Secreted</keyword>
<dbReference type="AlphaFoldDB" id="A0A090MY15"/>
<evidence type="ECO:0000313" key="15">
    <source>
        <dbReference type="EMBL" id="CEF66394.1"/>
    </source>
</evidence>
<evidence type="ECO:0000313" key="18">
    <source>
        <dbReference type="WormBase" id="SRAE_2000106300"/>
    </source>
</evidence>
<feature type="domain" description="Calcineurin-like phosphoesterase" evidence="14">
    <location>
        <begin position="2"/>
        <end position="237"/>
    </location>
</feature>
<dbReference type="Gene3D" id="3.60.21.10">
    <property type="match status" value="1"/>
</dbReference>
<name>A0A090MY15_STRRB</name>
<keyword evidence="9" id="KW-0732">Signal</keyword>
<sequence length="405" mass="47358">MISDTHLLGPFRGHWFDKLRREWQMWRSFQTSLTLLSPDATFFLGDIFDEGKWSNKEGFERYVYRFDELFKVNRNTERHVVVGNHDIGFHDYINPQSELLFSKVFPNSSPVGVVKLKKETFVLVNSMAMHGDYCRLCSMAEMEIERISNEINNSAKELLKNNKTKISMKQKQPTVLMHFPLYRNNDMKCEGGDELRDIEIRQSEIFREKWDCLSKNSTKFIIDKLNPKVVFSGHTHYGCKIKHNNITEYTVASFSWRNNPMPSFLLVVYDNDEVKASKNVDVELWEIDKSYVSDIEMTTTTDHDGNFYIDKVIEDYLVSDLELVIKIFHQCNVKNADLCYKVIEIPVPTTFFNYDENDDETYLPRAYNLGTIELDTNHPLQGKSCSHILGNTVNKYIDFASKFIN</sequence>
<evidence type="ECO:0000256" key="7">
    <source>
        <dbReference type="ARBA" id="ARBA00022692"/>
    </source>
</evidence>
<dbReference type="InterPro" id="IPR033308">
    <property type="entry name" value="PGAP5/Cdc1/Ted1"/>
</dbReference>
<evidence type="ECO:0000256" key="11">
    <source>
        <dbReference type="ARBA" id="ARBA00022989"/>
    </source>
</evidence>
<dbReference type="CTD" id="36378758"/>
<evidence type="ECO:0000256" key="2">
    <source>
        <dbReference type="ARBA" id="ARBA00004141"/>
    </source>
</evidence>
<dbReference type="STRING" id="34506.A0A090MY15"/>
<evidence type="ECO:0000256" key="9">
    <source>
        <dbReference type="ARBA" id="ARBA00022729"/>
    </source>
</evidence>
<gene>
    <name evidence="15 17 18" type="ORF">SRAE_2000106300</name>
</gene>
<comment type="cofactor">
    <cofactor evidence="1">
        <name>Mn(2+)</name>
        <dbReference type="ChEBI" id="CHEBI:29035"/>
    </cofactor>
</comment>
<proteinExistence type="inferred from homology"/>
<dbReference type="PANTHER" id="PTHR13315:SF0">
    <property type="entry name" value="METALLOPHOSPHOESTERASE 1"/>
    <property type="match status" value="1"/>
</dbReference>
<dbReference type="GeneID" id="36378758"/>
<evidence type="ECO:0000256" key="6">
    <source>
        <dbReference type="ARBA" id="ARBA00022525"/>
    </source>
</evidence>
<dbReference type="GO" id="GO:0046872">
    <property type="term" value="F:metal ion binding"/>
    <property type="evidence" value="ECO:0007669"/>
    <property type="project" value="UniProtKB-KW"/>
</dbReference>
<keyword evidence="11" id="KW-1133">Transmembrane helix</keyword>
<dbReference type="GO" id="GO:0005576">
    <property type="term" value="C:extracellular region"/>
    <property type="evidence" value="ECO:0007669"/>
    <property type="project" value="UniProtKB-SubCell"/>
</dbReference>
<dbReference type="Gene3D" id="2.60.40.3330">
    <property type="match status" value="1"/>
</dbReference>